<feature type="chain" id="PRO_5006877965" evidence="2">
    <location>
        <begin position="17"/>
        <end position="121"/>
    </location>
</feature>
<feature type="compositionally biased region" description="Basic residues" evidence="1">
    <location>
        <begin position="72"/>
        <end position="82"/>
    </location>
</feature>
<feature type="region of interest" description="Disordered" evidence="1">
    <location>
        <begin position="15"/>
        <end position="86"/>
    </location>
</feature>
<feature type="signal peptide" evidence="2">
    <location>
        <begin position="1"/>
        <end position="16"/>
    </location>
</feature>
<name>A0A0V1FGL3_TRIPS</name>
<keyword evidence="4" id="KW-1185">Reference proteome</keyword>
<comment type="caution">
    <text evidence="3">The sequence shown here is derived from an EMBL/GenBank/DDBJ whole genome shotgun (WGS) entry which is preliminary data.</text>
</comment>
<organism evidence="3 4">
    <name type="scientific">Trichinella pseudospiralis</name>
    <name type="common">Parasitic roundworm</name>
    <dbReference type="NCBI Taxonomy" id="6337"/>
    <lineage>
        <taxon>Eukaryota</taxon>
        <taxon>Metazoa</taxon>
        <taxon>Ecdysozoa</taxon>
        <taxon>Nematoda</taxon>
        <taxon>Enoplea</taxon>
        <taxon>Dorylaimia</taxon>
        <taxon>Trichinellida</taxon>
        <taxon>Trichinellidae</taxon>
        <taxon>Trichinella</taxon>
    </lineage>
</organism>
<gene>
    <name evidence="3" type="ORF">T4D_15299</name>
</gene>
<feature type="compositionally biased region" description="Basic and acidic residues" evidence="1">
    <location>
        <begin position="38"/>
        <end position="71"/>
    </location>
</feature>
<feature type="compositionally biased region" description="Basic and acidic residues" evidence="1">
    <location>
        <begin position="18"/>
        <end position="30"/>
    </location>
</feature>
<evidence type="ECO:0000313" key="4">
    <source>
        <dbReference type="Proteomes" id="UP000054995"/>
    </source>
</evidence>
<dbReference type="EMBL" id="JYDT01000100">
    <property type="protein sequence ID" value="KRY85045.1"/>
    <property type="molecule type" value="Genomic_DNA"/>
</dbReference>
<evidence type="ECO:0000313" key="3">
    <source>
        <dbReference type="EMBL" id="KRY85045.1"/>
    </source>
</evidence>
<accession>A0A0V1FGL3</accession>
<dbReference type="OrthoDB" id="5920638at2759"/>
<sequence length="121" mass="13721">MVVEFSLLVFALSAQLDPKTRNPAEQEREILGGGVGEGEGRRSKHATEKEKEGEKEKNRENRRHEKRGTEKKTKKHCQKKKKPATERVLAKETALFAFRSGESAADAFVRKANLRFSLKRG</sequence>
<reference evidence="3 4" key="1">
    <citation type="submission" date="2015-01" db="EMBL/GenBank/DDBJ databases">
        <title>Evolution of Trichinella species and genotypes.</title>
        <authorList>
            <person name="Korhonen P.K."/>
            <person name="Edoardo P."/>
            <person name="Giuseppe L.R."/>
            <person name="Gasser R.B."/>
        </authorList>
    </citation>
    <scope>NUCLEOTIDE SEQUENCE [LARGE SCALE GENOMIC DNA]</scope>
    <source>
        <strain evidence="3">ISS470</strain>
    </source>
</reference>
<keyword evidence="2" id="KW-0732">Signal</keyword>
<dbReference type="Proteomes" id="UP000054995">
    <property type="component" value="Unassembled WGS sequence"/>
</dbReference>
<proteinExistence type="predicted"/>
<evidence type="ECO:0000256" key="2">
    <source>
        <dbReference type="SAM" id="SignalP"/>
    </source>
</evidence>
<dbReference type="AlphaFoldDB" id="A0A0V1FGL3"/>
<protein>
    <submittedName>
        <fullName evidence="3">Uncharacterized protein</fullName>
    </submittedName>
</protein>
<evidence type="ECO:0000256" key="1">
    <source>
        <dbReference type="SAM" id="MobiDB-lite"/>
    </source>
</evidence>